<dbReference type="InterPro" id="IPR016039">
    <property type="entry name" value="Thiolase-like"/>
</dbReference>
<dbReference type="InterPro" id="IPR012392">
    <property type="entry name" value="3-ktacl-CoA_syn"/>
</dbReference>
<dbReference type="GO" id="GO:0009922">
    <property type="term" value="F:fatty acid elongase activity"/>
    <property type="evidence" value="ECO:0007669"/>
    <property type="project" value="UniProtKB-EC"/>
</dbReference>
<proteinExistence type="predicted"/>
<accession>A0A151U3U9</accession>
<dbReference type="PANTHER" id="PTHR31561">
    <property type="entry name" value="3-KETOACYL-COA SYNTHASE"/>
    <property type="match status" value="1"/>
</dbReference>
<evidence type="ECO:0000259" key="3">
    <source>
        <dbReference type="Pfam" id="PF08392"/>
    </source>
</evidence>
<evidence type="ECO:0000256" key="1">
    <source>
        <dbReference type="ARBA" id="ARBA00023315"/>
    </source>
</evidence>
<keyword evidence="5" id="KW-1185">Reference proteome</keyword>
<keyword evidence="1" id="KW-0808">Transferase</keyword>
<dbReference type="InterPro" id="IPR013601">
    <property type="entry name" value="FAE1_typ3_polyketide_synth"/>
</dbReference>
<evidence type="ECO:0000313" key="5">
    <source>
        <dbReference type="Proteomes" id="UP000075243"/>
    </source>
</evidence>
<comment type="catalytic activity">
    <reaction evidence="2">
        <text>a very-long-chain acyl-CoA + malonyl-CoA + H(+) = a very-long-chain 3-oxoacyl-CoA + CO2 + CoA</text>
        <dbReference type="Rhea" id="RHEA:32727"/>
        <dbReference type="ChEBI" id="CHEBI:15378"/>
        <dbReference type="ChEBI" id="CHEBI:16526"/>
        <dbReference type="ChEBI" id="CHEBI:57287"/>
        <dbReference type="ChEBI" id="CHEBI:57384"/>
        <dbReference type="ChEBI" id="CHEBI:90725"/>
        <dbReference type="ChEBI" id="CHEBI:90736"/>
        <dbReference type="EC" id="2.3.1.199"/>
    </reaction>
</comment>
<dbReference type="STRING" id="3821.A0A151U3U9"/>
<dbReference type="Pfam" id="PF08392">
    <property type="entry name" value="FAE1_CUT1_RppA"/>
    <property type="match status" value="1"/>
</dbReference>
<organism evidence="4 5">
    <name type="scientific">Cajanus cajan</name>
    <name type="common">Pigeon pea</name>
    <name type="synonym">Cajanus indicus</name>
    <dbReference type="NCBI Taxonomy" id="3821"/>
    <lineage>
        <taxon>Eukaryota</taxon>
        <taxon>Viridiplantae</taxon>
        <taxon>Streptophyta</taxon>
        <taxon>Embryophyta</taxon>
        <taxon>Tracheophyta</taxon>
        <taxon>Spermatophyta</taxon>
        <taxon>Magnoliopsida</taxon>
        <taxon>eudicotyledons</taxon>
        <taxon>Gunneridae</taxon>
        <taxon>Pentapetalae</taxon>
        <taxon>rosids</taxon>
        <taxon>fabids</taxon>
        <taxon>Fabales</taxon>
        <taxon>Fabaceae</taxon>
        <taxon>Papilionoideae</taxon>
        <taxon>50 kb inversion clade</taxon>
        <taxon>NPAAA clade</taxon>
        <taxon>indigoferoid/millettioid clade</taxon>
        <taxon>Phaseoleae</taxon>
        <taxon>Cajanus</taxon>
    </lineage>
</organism>
<name>A0A151U3U9_CAJCA</name>
<dbReference type="Gene3D" id="3.40.47.10">
    <property type="match status" value="1"/>
</dbReference>
<dbReference type="EMBL" id="CM003604">
    <property type="protein sequence ID" value="KYP73966.1"/>
    <property type="molecule type" value="Genomic_DNA"/>
</dbReference>
<feature type="domain" description="FAE" evidence="3">
    <location>
        <begin position="29"/>
        <end position="104"/>
    </location>
</feature>
<evidence type="ECO:0000313" key="4">
    <source>
        <dbReference type="EMBL" id="KYP73966.1"/>
    </source>
</evidence>
<gene>
    <name evidence="4" type="ORF">KK1_006631</name>
</gene>
<dbReference type="GO" id="GO:0016020">
    <property type="term" value="C:membrane"/>
    <property type="evidence" value="ECO:0007669"/>
    <property type="project" value="InterPro"/>
</dbReference>
<keyword evidence="1" id="KW-0012">Acyltransferase</keyword>
<dbReference type="AlphaFoldDB" id="A0A151U3U9"/>
<dbReference type="OMA" id="CNTDFIT"/>
<dbReference type="SUPFAM" id="SSF53901">
    <property type="entry name" value="Thiolase-like"/>
    <property type="match status" value="1"/>
</dbReference>
<protein>
    <submittedName>
        <fullName evidence="4">3-ketoacyl-CoA synthase 4</fullName>
    </submittedName>
</protein>
<dbReference type="Proteomes" id="UP000075243">
    <property type="component" value="Chromosome 2"/>
</dbReference>
<sequence>MTQPKFVYLMDYSCHHPSSPLCLLPAIHELVMFSVLDNLFANTYVKPKHIEILVLNYSLFNPTPPLSAMIMNRYKFHDNVNGFNLGDMGCNTDFITLDLAKDML</sequence>
<dbReference type="GO" id="GO:0006633">
    <property type="term" value="P:fatty acid biosynthetic process"/>
    <property type="evidence" value="ECO:0007669"/>
    <property type="project" value="InterPro"/>
</dbReference>
<reference evidence="4 5" key="1">
    <citation type="journal article" date="2012" name="Nat. Biotechnol.">
        <title>Draft genome sequence of pigeonpea (Cajanus cajan), an orphan legume crop of resource-poor farmers.</title>
        <authorList>
            <person name="Varshney R.K."/>
            <person name="Chen W."/>
            <person name="Li Y."/>
            <person name="Bharti A.K."/>
            <person name="Saxena R.K."/>
            <person name="Schlueter J.A."/>
            <person name="Donoghue M.T."/>
            <person name="Azam S."/>
            <person name="Fan G."/>
            <person name="Whaley A.M."/>
            <person name="Farmer A.D."/>
            <person name="Sheridan J."/>
            <person name="Iwata A."/>
            <person name="Tuteja R."/>
            <person name="Penmetsa R.V."/>
            <person name="Wu W."/>
            <person name="Upadhyaya H.D."/>
            <person name="Yang S.P."/>
            <person name="Shah T."/>
            <person name="Saxena K.B."/>
            <person name="Michael T."/>
            <person name="McCombie W.R."/>
            <person name="Yang B."/>
            <person name="Zhang G."/>
            <person name="Yang H."/>
            <person name="Wang J."/>
            <person name="Spillane C."/>
            <person name="Cook D.R."/>
            <person name="May G.D."/>
            <person name="Xu X."/>
            <person name="Jackson S.A."/>
        </authorList>
    </citation>
    <scope>NUCLEOTIDE SEQUENCE [LARGE SCALE GENOMIC DNA]</scope>
    <source>
        <strain evidence="5">cv. Asha</strain>
    </source>
</reference>
<dbReference type="Gramene" id="C.cajan_06446.t">
    <property type="protein sequence ID" value="C.cajan_06446.t"/>
    <property type="gene ID" value="C.cajan_06446"/>
</dbReference>
<evidence type="ECO:0000256" key="2">
    <source>
        <dbReference type="ARBA" id="ARBA00047375"/>
    </source>
</evidence>